<dbReference type="GO" id="GO:0004252">
    <property type="term" value="F:serine-type endopeptidase activity"/>
    <property type="evidence" value="ECO:0007669"/>
    <property type="project" value="InterPro"/>
</dbReference>
<keyword evidence="5 6" id="KW-1015">Disulfide bond</keyword>
<keyword evidence="3 7" id="KW-0378">Hydrolase</keyword>
<dbReference type="FunFam" id="2.60.120.290:FF:000005">
    <property type="entry name" value="Procollagen C-endopeptidase enhancer 1"/>
    <property type="match status" value="3"/>
</dbReference>
<gene>
    <name evidence="11" type="ORF">AALO_G00007010</name>
</gene>
<evidence type="ECO:0008006" key="13">
    <source>
        <dbReference type="Google" id="ProtNLM"/>
    </source>
</evidence>
<dbReference type="Pfam" id="PF00431">
    <property type="entry name" value="CUB"/>
    <property type="match status" value="6"/>
</dbReference>
<dbReference type="PANTHER" id="PTHR24252">
    <property type="entry name" value="ACROSIN-RELATED"/>
    <property type="match status" value="1"/>
</dbReference>
<name>A0AAV6HIH3_9TELE</name>
<evidence type="ECO:0000256" key="8">
    <source>
        <dbReference type="SAM" id="Phobius"/>
    </source>
</evidence>
<dbReference type="InterPro" id="IPR043504">
    <property type="entry name" value="Peptidase_S1_PA_chymotrypsin"/>
</dbReference>
<feature type="domain" description="CUB" evidence="9">
    <location>
        <begin position="966"/>
        <end position="1078"/>
    </location>
</feature>
<feature type="domain" description="CUB" evidence="9">
    <location>
        <begin position="66"/>
        <end position="176"/>
    </location>
</feature>
<dbReference type="FunFam" id="2.40.10.10:FF:000003">
    <property type="entry name" value="Transmembrane serine protease 3"/>
    <property type="match status" value="1"/>
</dbReference>
<evidence type="ECO:0000256" key="1">
    <source>
        <dbReference type="ARBA" id="ARBA00022670"/>
    </source>
</evidence>
<feature type="domain" description="CUB" evidence="9">
    <location>
        <begin position="307"/>
        <end position="416"/>
    </location>
</feature>
<dbReference type="GO" id="GO:0006508">
    <property type="term" value="P:proteolysis"/>
    <property type="evidence" value="ECO:0007669"/>
    <property type="project" value="UniProtKB-KW"/>
</dbReference>
<dbReference type="InterPro" id="IPR001314">
    <property type="entry name" value="Peptidase_S1A"/>
</dbReference>
<dbReference type="SMART" id="SM00042">
    <property type="entry name" value="CUB"/>
    <property type="match status" value="6"/>
</dbReference>
<dbReference type="FunFam" id="2.40.10.10:FF:000165">
    <property type="entry name" value="Trypsin-like serine protease"/>
    <property type="match status" value="1"/>
</dbReference>
<dbReference type="InterPro" id="IPR018114">
    <property type="entry name" value="TRYPSIN_HIS"/>
</dbReference>
<feature type="domain" description="Peptidase S1" evidence="10">
    <location>
        <begin position="1118"/>
        <end position="1372"/>
    </location>
</feature>
<feature type="disulfide bond" evidence="6">
    <location>
        <begin position="966"/>
        <end position="993"/>
    </location>
</feature>
<dbReference type="InterPro" id="IPR033116">
    <property type="entry name" value="TRYPSIN_SER"/>
</dbReference>
<feature type="domain" description="Peptidase S1" evidence="10">
    <location>
        <begin position="580"/>
        <end position="833"/>
    </location>
</feature>
<dbReference type="EMBL" id="JADWDJ010000001">
    <property type="protein sequence ID" value="KAG5285751.1"/>
    <property type="molecule type" value="Genomic_DNA"/>
</dbReference>
<dbReference type="InterPro" id="IPR035914">
    <property type="entry name" value="Sperma_CUB_dom_sf"/>
</dbReference>
<comment type="caution">
    <text evidence="6">Lacks conserved residue(s) required for the propagation of feature annotation.</text>
</comment>
<dbReference type="InterPro" id="IPR000859">
    <property type="entry name" value="CUB_dom"/>
</dbReference>
<keyword evidence="12" id="KW-1185">Reference proteome</keyword>
<dbReference type="FunFam" id="2.60.120.290:FF:000013">
    <property type="entry name" value="Membrane frizzled-related protein"/>
    <property type="match status" value="2"/>
</dbReference>
<dbReference type="GO" id="GO:0007340">
    <property type="term" value="P:acrosome reaction"/>
    <property type="evidence" value="ECO:0007669"/>
    <property type="project" value="TreeGrafter"/>
</dbReference>
<dbReference type="InterPro" id="IPR001254">
    <property type="entry name" value="Trypsin_dom"/>
</dbReference>
<feature type="domain" description="CUB" evidence="9">
    <location>
        <begin position="187"/>
        <end position="298"/>
    </location>
</feature>
<organism evidence="11 12">
    <name type="scientific">Alosa alosa</name>
    <name type="common">allis shad</name>
    <dbReference type="NCBI Taxonomy" id="278164"/>
    <lineage>
        <taxon>Eukaryota</taxon>
        <taxon>Metazoa</taxon>
        <taxon>Chordata</taxon>
        <taxon>Craniata</taxon>
        <taxon>Vertebrata</taxon>
        <taxon>Euteleostomi</taxon>
        <taxon>Actinopterygii</taxon>
        <taxon>Neopterygii</taxon>
        <taxon>Teleostei</taxon>
        <taxon>Clupei</taxon>
        <taxon>Clupeiformes</taxon>
        <taxon>Clupeoidei</taxon>
        <taxon>Clupeidae</taxon>
        <taxon>Alosa</taxon>
    </lineage>
</organism>
<dbReference type="PROSITE" id="PS00135">
    <property type="entry name" value="TRYPSIN_SER"/>
    <property type="match status" value="2"/>
</dbReference>
<feature type="domain" description="CUB" evidence="9">
    <location>
        <begin position="844"/>
        <end position="955"/>
    </location>
</feature>
<dbReference type="SUPFAM" id="SSF50494">
    <property type="entry name" value="Trypsin-like serine proteases"/>
    <property type="match status" value="2"/>
</dbReference>
<sequence>MPTTSRPGHHSSSNMGKGRGCSALEKGLILLFLGVTGVCIGLVVVYVLEVNSTDENGGVVDVDSGCGGPQHLMVSPGEFTSGNFPGNYDNGKSCSWKITVEANKVIHLWFEHFSIEDTATCSADFVTLKDDLGIIGKFCGHSKPKPIVTLGNTLWVYFDTNEVRPDTGFRAMYKAVAPDAVTEIVGAGGLLQGEQGELSSPGFPAQQYENGALYQWKIEVPEGERVRLTFSSFQLVAESCLDYVDVYDGHSPTGDRLARFCGASDLTPVVSSSNTMVVRFKTDATLTAGGFQAVYTLASNPPIDPNPLDWLSGSEGVIQSKGFPEPYPADLRCQWNITVADNMMVKLQITDLAISGEAGQCKVDQLLISDDQQSFGPHCGFIRPAVVVSVGNKMSVSFQSDSHLADRGFSARWEAVSPHDIGEAQGCGDAFHTETGVIKSQNWPMNYASNKECMWRVKVPTGKRITLRFTDFNLEPAMFGRCSDNVVIYDGSGAGAKKHGPFCGSTLPSEIKSTGSTLVVRLHVDFFTEAKGFRAYWTTDDTLPVPTEPPGQPNPWDDIPIDWPETCGKPQIPPLVTTRIVNGEPAKAHSWPWQVSLQVWPESRPEPSFSHTCGGTLIHKNWVMTAAHCFIRYADELQRWRICMGKHNLTLEEPSELCLGVQGIYRHEGFKYPDVPTVEFDVALMRLDGEVTPTVQIDFACLPSLEEVLPAAKKCYASGWGDEKGNPATAKPSETLNQVALPVVPYETCKRMDYWWFQVKPSMICCGYTKPDELKSVCQGDSGGPLVCQDNPTAPWEVHGITSFGPIGCIMDKKPSVFTRASAYIPWMENVIRRKIYEENTSGCGGAKYLNSTSGTLATMNHPDNYGSGAQCQWHIRAPAGKLIHLRFANFSLEESLLCMNDKVTLSDQLGSMGNHCGIGTVPQAIVTVGETLNVTFSSNNRIVDTGFMAHYEVVDPTQVESLVGCGGHFSTQQGELKSPNWPSGDYHNRSVCTWRISIPAAKSVHITFTHFEVQGVSQLGQCVDYVEIFSADGKSIGKHCGFAPPSTTTVTGDTAIVRFFTNGDTQEKGFRGYWTTDPAIIPTLPPPPPNPWDDIVITWPEKCGVPAVSPNMSVTRVVNGIEAEPHSWPWQVSMQATPSAALLPHQHVCGGSLIHEEWVLTAAHCIMAPFNKPGFWRMCMGKHHINSSLDGPTEQCVTVDALVSHEGFVYPQDNTDITNDIALVHLAKPVNMTREVSPVCLPNPDFVLPAGKTCFVTGWGDEKGNLFPVVADKLNQAPLPVVPFSTCSKPQYWWDSVRPSMICAGYELPDELKSACQGDSGGPFVCQPEGTSAWEVHGIVSFGPFGCIRDKKPSVFTRTSAFSRWLEDNMKRVIYDGTPKPSRE</sequence>
<dbReference type="Gene3D" id="2.40.10.10">
    <property type="entry name" value="Trypsin-like serine proteases"/>
    <property type="match status" value="3"/>
</dbReference>
<keyword evidence="8" id="KW-1133">Transmembrane helix</keyword>
<evidence type="ECO:0000313" key="12">
    <source>
        <dbReference type="Proteomes" id="UP000823561"/>
    </source>
</evidence>
<comment type="caution">
    <text evidence="11">The sequence shown here is derived from an EMBL/GenBank/DDBJ whole genome shotgun (WGS) entry which is preliminary data.</text>
</comment>
<dbReference type="Pfam" id="PF00089">
    <property type="entry name" value="Trypsin"/>
    <property type="match status" value="2"/>
</dbReference>
<evidence type="ECO:0000259" key="10">
    <source>
        <dbReference type="PROSITE" id="PS50240"/>
    </source>
</evidence>
<dbReference type="SUPFAM" id="SSF49854">
    <property type="entry name" value="Spermadhesin, CUB domain"/>
    <property type="match status" value="6"/>
</dbReference>
<evidence type="ECO:0000256" key="6">
    <source>
        <dbReference type="PROSITE-ProRule" id="PRU00059"/>
    </source>
</evidence>
<evidence type="ECO:0000256" key="7">
    <source>
        <dbReference type="RuleBase" id="RU363034"/>
    </source>
</evidence>
<dbReference type="PROSITE" id="PS50240">
    <property type="entry name" value="TRYPSIN_DOM"/>
    <property type="match status" value="2"/>
</dbReference>
<feature type="transmembrane region" description="Helical" evidence="8">
    <location>
        <begin position="27"/>
        <end position="48"/>
    </location>
</feature>
<dbReference type="Gene3D" id="2.60.120.290">
    <property type="entry name" value="Spermadhesin, CUB domain"/>
    <property type="match status" value="6"/>
</dbReference>
<dbReference type="PRINTS" id="PR00722">
    <property type="entry name" value="CHYMOTRYPSIN"/>
</dbReference>
<reference evidence="11 12" key="1">
    <citation type="submission" date="2020-10" db="EMBL/GenBank/DDBJ databases">
        <title>Chromosome-scale genome assembly of the Allis shad, Alosa alosa.</title>
        <authorList>
            <person name="Margot Z."/>
            <person name="Christophe K."/>
            <person name="Cabau C."/>
            <person name="Louis A."/>
            <person name="Berthelot C."/>
            <person name="Parey E."/>
            <person name="Roest Crollius H."/>
            <person name="Montfort J."/>
            <person name="Robinson-Rechavi M."/>
            <person name="Bucao C."/>
            <person name="Bouchez O."/>
            <person name="Gislard M."/>
            <person name="Lluch J."/>
            <person name="Milhes M."/>
            <person name="Lampietro C."/>
            <person name="Lopez Roques C."/>
            <person name="Donnadieu C."/>
            <person name="Braasch I."/>
            <person name="Desvignes T."/>
            <person name="Postlethwait J."/>
            <person name="Bobe J."/>
            <person name="Guiguen Y."/>
        </authorList>
    </citation>
    <scope>NUCLEOTIDE SEQUENCE [LARGE SCALE GENOMIC DNA]</scope>
    <source>
        <strain evidence="11">M-15738</strain>
        <tissue evidence="11">Blood</tissue>
    </source>
</reference>
<accession>A0AAV6HIH3</accession>
<keyword evidence="8" id="KW-0472">Membrane</keyword>
<keyword evidence="1 7" id="KW-0645">Protease</keyword>
<keyword evidence="2" id="KW-0677">Repeat</keyword>
<dbReference type="CDD" id="cd00190">
    <property type="entry name" value="Tryp_SPc"/>
    <property type="match status" value="2"/>
</dbReference>
<dbReference type="InterPro" id="IPR009003">
    <property type="entry name" value="Peptidase_S1_PA"/>
</dbReference>
<dbReference type="PROSITE" id="PS01180">
    <property type="entry name" value="CUB"/>
    <property type="match status" value="6"/>
</dbReference>
<dbReference type="PANTHER" id="PTHR24252:SF7">
    <property type="entry name" value="HYALIN"/>
    <property type="match status" value="1"/>
</dbReference>
<proteinExistence type="predicted"/>
<protein>
    <recommendedName>
        <fullName evidence="13">Ovochymase-2-like</fullName>
    </recommendedName>
</protein>
<evidence type="ECO:0000256" key="5">
    <source>
        <dbReference type="ARBA" id="ARBA00023157"/>
    </source>
</evidence>
<feature type="domain" description="CUB" evidence="9">
    <location>
        <begin position="427"/>
        <end position="540"/>
    </location>
</feature>
<evidence type="ECO:0000259" key="9">
    <source>
        <dbReference type="PROSITE" id="PS01180"/>
    </source>
</evidence>
<dbReference type="PROSITE" id="PS00134">
    <property type="entry name" value="TRYPSIN_HIS"/>
    <property type="match status" value="2"/>
</dbReference>
<evidence type="ECO:0000256" key="3">
    <source>
        <dbReference type="ARBA" id="ARBA00022801"/>
    </source>
</evidence>
<keyword evidence="8" id="KW-0812">Transmembrane</keyword>
<evidence type="ECO:0000256" key="2">
    <source>
        <dbReference type="ARBA" id="ARBA00022737"/>
    </source>
</evidence>
<keyword evidence="4 7" id="KW-0720">Serine protease</keyword>
<dbReference type="CDD" id="cd00041">
    <property type="entry name" value="CUB"/>
    <property type="match status" value="6"/>
</dbReference>
<dbReference type="SMART" id="SM00020">
    <property type="entry name" value="Tryp_SPc"/>
    <property type="match status" value="2"/>
</dbReference>
<evidence type="ECO:0000313" key="11">
    <source>
        <dbReference type="EMBL" id="KAG5285751.1"/>
    </source>
</evidence>
<evidence type="ECO:0000256" key="4">
    <source>
        <dbReference type="ARBA" id="ARBA00022825"/>
    </source>
</evidence>
<dbReference type="Proteomes" id="UP000823561">
    <property type="component" value="Chromosome 1"/>
</dbReference>